<dbReference type="InterPro" id="IPR019800">
    <property type="entry name" value="Glyco_hydro_3_AS"/>
</dbReference>
<evidence type="ECO:0000259" key="6">
    <source>
        <dbReference type="Pfam" id="PF00933"/>
    </source>
</evidence>
<dbReference type="GO" id="GO:0004563">
    <property type="term" value="F:beta-N-acetylhexosaminidase activity"/>
    <property type="evidence" value="ECO:0007669"/>
    <property type="project" value="UniProtKB-EC"/>
</dbReference>
<dbReference type="SUPFAM" id="SSF51445">
    <property type="entry name" value="(Trans)glycosidases"/>
    <property type="match status" value="1"/>
</dbReference>
<organism evidence="7 8">
    <name type="scientific">Sandarakinorhabdus glacialis</name>
    <dbReference type="NCBI Taxonomy" id="1614636"/>
    <lineage>
        <taxon>Bacteria</taxon>
        <taxon>Pseudomonadati</taxon>
        <taxon>Pseudomonadota</taxon>
        <taxon>Alphaproteobacteria</taxon>
        <taxon>Sphingomonadales</taxon>
        <taxon>Sphingosinicellaceae</taxon>
        <taxon>Sandarakinorhabdus</taxon>
    </lineage>
</organism>
<accession>A0A916ZXG4</accession>
<evidence type="ECO:0000256" key="3">
    <source>
        <dbReference type="ARBA" id="ARBA00012663"/>
    </source>
</evidence>
<dbReference type="EC" id="3.2.1.52" evidence="3"/>
<dbReference type="GO" id="GO:0009254">
    <property type="term" value="P:peptidoglycan turnover"/>
    <property type="evidence" value="ECO:0007669"/>
    <property type="project" value="TreeGrafter"/>
</dbReference>
<reference evidence="7" key="1">
    <citation type="journal article" date="2014" name="Int. J. Syst. Evol. Microbiol.">
        <title>Complete genome sequence of Corynebacterium casei LMG S-19264T (=DSM 44701T), isolated from a smear-ripened cheese.</title>
        <authorList>
            <consortium name="US DOE Joint Genome Institute (JGI-PGF)"/>
            <person name="Walter F."/>
            <person name="Albersmeier A."/>
            <person name="Kalinowski J."/>
            <person name="Ruckert C."/>
        </authorList>
    </citation>
    <scope>NUCLEOTIDE SEQUENCE</scope>
    <source>
        <strain evidence="7">CGMCC 1.15519</strain>
    </source>
</reference>
<dbReference type="GO" id="GO:0005975">
    <property type="term" value="P:carbohydrate metabolic process"/>
    <property type="evidence" value="ECO:0007669"/>
    <property type="project" value="InterPro"/>
</dbReference>
<dbReference type="PROSITE" id="PS00775">
    <property type="entry name" value="GLYCOSYL_HYDROL_F3"/>
    <property type="match status" value="1"/>
</dbReference>
<proteinExistence type="inferred from homology"/>
<gene>
    <name evidence="7" type="ORF">GCM10011529_24370</name>
</gene>
<dbReference type="Gene3D" id="3.20.20.300">
    <property type="entry name" value="Glycoside hydrolase, family 3, N-terminal domain"/>
    <property type="match status" value="1"/>
</dbReference>
<evidence type="ECO:0000256" key="5">
    <source>
        <dbReference type="ARBA" id="ARBA00023295"/>
    </source>
</evidence>
<comment type="catalytic activity">
    <reaction evidence="1">
        <text>Hydrolysis of terminal non-reducing N-acetyl-D-hexosamine residues in N-acetyl-beta-D-hexosaminides.</text>
        <dbReference type="EC" id="3.2.1.52"/>
    </reaction>
</comment>
<sequence length="345" mass="36778">MQPTFLGLAGLALTAEERALFQSANPAGYILFKRNIDTPEQVRALTASLTDLAGRALPILIDQEGGRVARLRPPHWPEYPTGEAFDRLYEVAPITAIEAARLNARSLAAMLRDLGITVDCLPLLDVRDPQGHDIIGDRAFGAEPMKVAALGRATLDGLREGGVCGVVKHIPGHGRATADSHLELPIVTASREELERDLEPFRTLHWAPMAMTAHVTYTALDPNRCATLSPIVIDLIRTDIGFTGLLMSDDLGMHALGHPSAGGYPPGSNALEDFGARALASLAAGCDIALHCSGDFAEMRAICEAVPEITEAAQTRLTAAMDLPAADTTPAAQWAEARDELLAFA</sequence>
<dbReference type="EMBL" id="BMJM01000009">
    <property type="protein sequence ID" value="GGE17038.1"/>
    <property type="molecule type" value="Genomic_DNA"/>
</dbReference>
<keyword evidence="5" id="KW-0326">Glycosidase</keyword>
<keyword evidence="4 7" id="KW-0378">Hydrolase</keyword>
<dbReference type="InterPro" id="IPR036962">
    <property type="entry name" value="Glyco_hydro_3_N_sf"/>
</dbReference>
<dbReference type="InterPro" id="IPR050226">
    <property type="entry name" value="NagZ_Beta-hexosaminidase"/>
</dbReference>
<name>A0A916ZXG4_9SPHN</name>
<dbReference type="AlphaFoldDB" id="A0A916ZXG4"/>
<evidence type="ECO:0000256" key="1">
    <source>
        <dbReference type="ARBA" id="ARBA00001231"/>
    </source>
</evidence>
<feature type="domain" description="Glycoside hydrolase family 3 N-terminal" evidence="6">
    <location>
        <begin position="13"/>
        <end position="310"/>
    </location>
</feature>
<dbReference type="InterPro" id="IPR017853">
    <property type="entry name" value="GH"/>
</dbReference>
<reference evidence="7" key="2">
    <citation type="submission" date="2020-09" db="EMBL/GenBank/DDBJ databases">
        <authorList>
            <person name="Sun Q."/>
            <person name="Zhou Y."/>
        </authorList>
    </citation>
    <scope>NUCLEOTIDE SEQUENCE</scope>
    <source>
        <strain evidence="7">CGMCC 1.15519</strain>
    </source>
</reference>
<comment type="similarity">
    <text evidence="2">Belongs to the glycosyl hydrolase 3 family.</text>
</comment>
<evidence type="ECO:0000313" key="8">
    <source>
        <dbReference type="Proteomes" id="UP000635071"/>
    </source>
</evidence>
<comment type="caution">
    <text evidence="7">The sequence shown here is derived from an EMBL/GenBank/DDBJ whole genome shotgun (WGS) entry which is preliminary data.</text>
</comment>
<dbReference type="PANTHER" id="PTHR30480">
    <property type="entry name" value="BETA-HEXOSAMINIDASE-RELATED"/>
    <property type="match status" value="1"/>
</dbReference>
<dbReference type="InterPro" id="IPR001764">
    <property type="entry name" value="Glyco_hydro_3_N"/>
</dbReference>
<dbReference type="NCBIfam" id="NF003740">
    <property type="entry name" value="PRK05337.1"/>
    <property type="match status" value="1"/>
</dbReference>
<dbReference type="RefSeq" id="WP_188763247.1">
    <property type="nucleotide sequence ID" value="NZ_BMJM01000009.1"/>
</dbReference>
<dbReference type="Pfam" id="PF00933">
    <property type="entry name" value="Glyco_hydro_3"/>
    <property type="match status" value="1"/>
</dbReference>
<evidence type="ECO:0000256" key="2">
    <source>
        <dbReference type="ARBA" id="ARBA00005336"/>
    </source>
</evidence>
<keyword evidence="8" id="KW-1185">Reference proteome</keyword>
<protein>
    <recommendedName>
        <fullName evidence="3">beta-N-acetylhexosaminidase</fullName>
        <ecNumber evidence="3">3.2.1.52</ecNumber>
    </recommendedName>
</protein>
<evidence type="ECO:0000256" key="4">
    <source>
        <dbReference type="ARBA" id="ARBA00022801"/>
    </source>
</evidence>
<dbReference type="PANTHER" id="PTHR30480:SF13">
    <property type="entry name" value="BETA-HEXOSAMINIDASE"/>
    <property type="match status" value="1"/>
</dbReference>
<dbReference type="Proteomes" id="UP000635071">
    <property type="component" value="Unassembled WGS sequence"/>
</dbReference>
<evidence type="ECO:0000313" key="7">
    <source>
        <dbReference type="EMBL" id="GGE17038.1"/>
    </source>
</evidence>